<accession>A0ABD3GWA5</accession>
<reference evidence="1 2" key="1">
    <citation type="submission" date="2024-09" db="EMBL/GenBank/DDBJ databases">
        <title>Chromosome-scale assembly of Riccia sorocarpa.</title>
        <authorList>
            <person name="Paukszto L."/>
        </authorList>
    </citation>
    <scope>NUCLEOTIDE SEQUENCE [LARGE SCALE GENOMIC DNA]</scope>
    <source>
        <strain evidence="1">LP-2024</strain>
        <tissue evidence="1">Aerial parts of the thallus</tissue>
    </source>
</reference>
<keyword evidence="2" id="KW-1185">Reference proteome</keyword>
<gene>
    <name evidence="1" type="ORF">R1sor_000963</name>
</gene>
<evidence type="ECO:0000313" key="1">
    <source>
        <dbReference type="EMBL" id="KAL3682941.1"/>
    </source>
</evidence>
<dbReference type="AlphaFoldDB" id="A0ABD3GWA5"/>
<organism evidence="1 2">
    <name type="scientific">Riccia sorocarpa</name>
    <dbReference type="NCBI Taxonomy" id="122646"/>
    <lineage>
        <taxon>Eukaryota</taxon>
        <taxon>Viridiplantae</taxon>
        <taxon>Streptophyta</taxon>
        <taxon>Embryophyta</taxon>
        <taxon>Marchantiophyta</taxon>
        <taxon>Marchantiopsida</taxon>
        <taxon>Marchantiidae</taxon>
        <taxon>Marchantiales</taxon>
        <taxon>Ricciaceae</taxon>
        <taxon>Riccia</taxon>
    </lineage>
</organism>
<name>A0ABD3GWA5_9MARC</name>
<dbReference type="Proteomes" id="UP001633002">
    <property type="component" value="Unassembled WGS sequence"/>
</dbReference>
<evidence type="ECO:0000313" key="2">
    <source>
        <dbReference type="Proteomes" id="UP001633002"/>
    </source>
</evidence>
<dbReference type="EMBL" id="JBJQOH010000006">
    <property type="protein sequence ID" value="KAL3682941.1"/>
    <property type="molecule type" value="Genomic_DNA"/>
</dbReference>
<protein>
    <submittedName>
        <fullName evidence="1">Uncharacterized protein</fullName>
    </submittedName>
</protein>
<sequence>MRSKHKREQILFLKTEDGELIRDPEGILNETHGFYTDLFTQEEEEESIVEESRACLNLLKETIKNEDNAKLVKEPDESEIERIVTLLPSDKAPGLDGIIIEGCPLAPLLFSLSTQPLMALLQAAQIEGRVQGIEAGLTKDGYKELTKICRGFVWGSNREGKEKKALVAWDIFCRRKEEEGVGLTSFELQANALKMRFVGKLLEDADLDWVQVAKAILQWKVADTASRWEELTWAPREVLMLGGKMKLNETPTLWRMLEGWWAAKRWLVFKGSPGSLPRSLQIEQALRIGIQWSGLSRSEANQVKRYLLKNQVLRLQELNQGAMEVLYTHDRSKGTSLDPTQGPPFQGPLRKTNAFLTEQTQGNTLGANELGENRLWQWKKEGRQLEGWNLPTKDWRWLFSTTSQTHHKWNKCWSTN</sequence>
<proteinExistence type="predicted"/>
<comment type="caution">
    <text evidence="1">The sequence shown here is derived from an EMBL/GenBank/DDBJ whole genome shotgun (WGS) entry which is preliminary data.</text>
</comment>